<dbReference type="EMBL" id="JBHSMP010000009">
    <property type="protein sequence ID" value="MFC5428473.1"/>
    <property type="molecule type" value="Genomic_DNA"/>
</dbReference>
<dbReference type="PANTHER" id="PTHR36154:SF1">
    <property type="entry name" value="DNA-BINDING TRANSCRIPTIONAL ACTIVATOR ALPA"/>
    <property type="match status" value="1"/>
</dbReference>
<dbReference type="InterPro" id="IPR010260">
    <property type="entry name" value="AlpA"/>
</dbReference>
<keyword evidence="2" id="KW-1185">Reference proteome</keyword>
<evidence type="ECO:0000313" key="1">
    <source>
        <dbReference type="EMBL" id="MFC5428473.1"/>
    </source>
</evidence>
<organism evidence="1 2">
    <name type="scientific">Paraburkholderia denitrificans</name>
    <dbReference type="NCBI Taxonomy" id="694025"/>
    <lineage>
        <taxon>Bacteria</taxon>
        <taxon>Pseudomonadati</taxon>
        <taxon>Pseudomonadota</taxon>
        <taxon>Betaproteobacteria</taxon>
        <taxon>Burkholderiales</taxon>
        <taxon>Burkholderiaceae</taxon>
        <taxon>Paraburkholderia</taxon>
    </lineage>
</organism>
<protein>
    <submittedName>
        <fullName evidence="1">Helix-turn-helix transcriptional regulator</fullName>
    </submittedName>
</protein>
<dbReference type="Gene3D" id="1.10.238.160">
    <property type="match status" value="1"/>
</dbReference>
<gene>
    <name evidence="1" type="ORF">ACFPTO_06600</name>
</gene>
<dbReference type="Proteomes" id="UP001596103">
    <property type="component" value="Unassembled WGS sequence"/>
</dbReference>
<sequence>MAEQVKSALTILRRRQVEAATGLSRSTIYSRIKAKTFPPAVHLGLRSVGWRAGDIDAFLADPANYRAEVN</sequence>
<reference evidence="2" key="1">
    <citation type="journal article" date="2019" name="Int. J. Syst. Evol. Microbiol.">
        <title>The Global Catalogue of Microorganisms (GCM) 10K type strain sequencing project: providing services to taxonomists for standard genome sequencing and annotation.</title>
        <authorList>
            <consortium name="The Broad Institute Genomics Platform"/>
            <consortium name="The Broad Institute Genome Sequencing Center for Infectious Disease"/>
            <person name="Wu L."/>
            <person name="Ma J."/>
        </authorList>
    </citation>
    <scope>NUCLEOTIDE SEQUENCE [LARGE SCALE GENOMIC DNA]</scope>
    <source>
        <strain evidence="2">CCUG 56042</strain>
    </source>
</reference>
<dbReference type="Pfam" id="PF05930">
    <property type="entry name" value="Phage_AlpA"/>
    <property type="match status" value="1"/>
</dbReference>
<name>A0ABW0J5Z8_9BURK</name>
<dbReference type="InterPro" id="IPR052931">
    <property type="entry name" value="Prophage_regulatory_activator"/>
</dbReference>
<dbReference type="PANTHER" id="PTHR36154">
    <property type="entry name" value="DNA-BINDING TRANSCRIPTIONAL ACTIVATOR ALPA"/>
    <property type="match status" value="1"/>
</dbReference>
<comment type="caution">
    <text evidence="1">The sequence shown here is derived from an EMBL/GenBank/DDBJ whole genome shotgun (WGS) entry which is preliminary data.</text>
</comment>
<dbReference type="RefSeq" id="WP_377710285.1">
    <property type="nucleotide sequence ID" value="NZ_JBHSMP010000009.1"/>
</dbReference>
<evidence type="ECO:0000313" key="2">
    <source>
        <dbReference type="Proteomes" id="UP001596103"/>
    </source>
</evidence>
<proteinExistence type="predicted"/>
<accession>A0ABW0J5Z8</accession>